<comment type="caution">
    <text evidence="2">The sequence shown here is derived from an EMBL/GenBank/DDBJ whole genome shotgun (WGS) entry which is preliminary data.</text>
</comment>
<feature type="region of interest" description="Disordered" evidence="1">
    <location>
        <begin position="1"/>
        <end position="39"/>
    </location>
</feature>
<dbReference type="Proteomes" id="UP000002171">
    <property type="component" value="Unassembled WGS sequence"/>
</dbReference>
<gene>
    <name evidence="2" type="ORF">MED92_12396</name>
</gene>
<sequence length="212" mass="23261">MTTISTISQGTTSQASQTSANTTISSDSTSTEQQSDKEVRRLALSERAQKIQKLNEEFFQGGPRSVQITPEFIQRLEEYGFLKTSEADSFLSQLQNNPTSSEGTLGELSDFIDSYLANSENQNESLAEILNKAKSIINNLDGSNPSSLALDIKTTSAELTQFLNSEEGKQLSESDKSQFEQLNMALKIADKLEPENLSSAKVNQYLQVMGQG</sequence>
<keyword evidence="3" id="KW-1185">Reference proteome</keyword>
<organism evidence="2 3">
    <name type="scientific">Neptuniibacter caesariensis</name>
    <dbReference type="NCBI Taxonomy" id="207954"/>
    <lineage>
        <taxon>Bacteria</taxon>
        <taxon>Pseudomonadati</taxon>
        <taxon>Pseudomonadota</taxon>
        <taxon>Gammaproteobacteria</taxon>
        <taxon>Oceanospirillales</taxon>
        <taxon>Oceanospirillaceae</taxon>
        <taxon>Neptuniibacter</taxon>
    </lineage>
</organism>
<accession>A0A7U8GR25</accession>
<reference evidence="2 3" key="1">
    <citation type="submission" date="2006-02" db="EMBL/GenBank/DDBJ databases">
        <authorList>
            <person name="Pinhassi J."/>
            <person name="Pedros-Alio C."/>
            <person name="Ferriera S."/>
            <person name="Johnson J."/>
            <person name="Kravitz S."/>
            <person name="Halpern A."/>
            <person name="Remington K."/>
            <person name="Beeson K."/>
            <person name="Tran B."/>
            <person name="Rogers Y.-H."/>
            <person name="Friedman R."/>
            <person name="Venter J.C."/>
        </authorList>
    </citation>
    <scope>NUCLEOTIDE SEQUENCE [LARGE SCALE GENOMIC DNA]</scope>
    <source>
        <strain evidence="2 3">MED92</strain>
    </source>
</reference>
<dbReference type="EMBL" id="AAOW01000029">
    <property type="protein sequence ID" value="EAR59906.1"/>
    <property type="molecule type" value="Genomic_DNA"/>
</dbReference>
<dbReference type="AlphaFoldDB" id="A0A7U8GR25"/>
<evidence type="ECO:0000256" key="1">
    <source>
        <dbReference type="SAM" id="MobiDB-lite"/>
    </source>
</evidence>
<evidence type="ECO:0000313" key="3">
    <source>
        <dbReference type="Proteomes" id="UP000002171"/>
    </source>
</evidence>
<evidence type="ECO:0000313" key="2">
    <source>
        <dbReference type="EMBL" id="EAR59906.1"/>
    </source>
</evidence>
<dbReference type="OrthoDB" id="6120476at2"/>
<feature type="compositionally biased region" description="Low complexity" evidence="1">
    <location>
        <begin position="1"/>
        <end position="31"/>
    </location>
</feature>
<name>A0A7U8GR25_NEPCE</name>
<dbReference type="RefSeq" id="WP_007020119.1">
    <property type="nucleotide sequence ID" value="NZ_CH724125.1"/>
</dbReference>
<protein>
    <submittedName>
        <fullName evidence="2">Uncharacterized protein</fullName>
    </submittedName>
</protein>
<proteinExistence type="predicted"/>